<evidence type="ECO:0000313" key="3">
    <source>
        <dbReference type="Proteomes" id="UP000003963"/>
    </source>
</evidence>
<protein>
    <submittedName>
        <fullName evidence="2">LigA protein</fullName>
    </submittedName>
</protein>
<accession>D9WPL3</accession>
<proteinExistence type="predicted"/>
<dbReference type="STRING" id="457427.SSOG_01590"/>
<feature type="compositionally biased region" description="Low complexity" evidence="1">
    <location>
        <begin position="15"/>
        <end position="40"/>
    </location>
</feature>
<evidence type="ECO:0000256" key="1">
    <source>
        <dbReference type="SAM" id="MobiDB-lite"/>
    </source>
</evidence>
<dbReference type="Proteomes" id="UP000003963">
    <property type="component" value="Unassembled WGS sequence"/>
</dbReference>
<name>D9WPL3_9ACTN</name>
<dbReference type="AlphaFoldDB" id="D9WPL3"/>
<keyword evidence="3" id="KW-1185">Reference proteome</keyword>
<feature type="region of interest" description="Disordered" evidence="1">
    <location>
        <begin position="1"/>
        <end position="54"/>
    </location>
</feature>
<dbReference type="EMBL" id="GG657754">
    <property type="protein sequence ID" value="EFL21878.1"/>
    <property type="molecule type" value="Genomic_DNA"/>
</dbReference>
<evidence type="ECO:0000313" key="2">
    <source>
        <dbReference type="EMBL" id="EFL21878.1"/>
    </source>
</evidence>
<reference evidence="2 3" key="1">
    <citation type="submission" date="2009-02" db="EMBL/GenBank/DDBJ databases">
        <title>Annotation of Streptomyces hygroscopicus strain ATCC 53653.</title>
        <authorList>
            <consortium name="The Broad Institute Genome Sequencing Platform"/>
            <consortium name="Broad Institute Microbial Sequencing Center"/>
            <person name="Fischbach M."/>
            <person name="Godfrey P."/>
            <person name="Ward D."/>
            <person name="Young S."/>
            <person name="Zeng Q."/>
            <person name="Koehrsen M."/>
            <person name="Alvarado L."/>
            <person name="Berlin A.M."/>
            <person name="Bochicchio J."/>
            <person name="Borenstein D."/>
            <person name="Chapman S.B."/>
            <person name="Chen Z."/>
            <person name="Engels R."/>
            <person name="Freedman E."/>
            <person name="Gellesch M."/>
            <person name="Goldberg J."/>
            <person name="Griggs A."/>
            <person name="Gujja S."/>
            <person name="Heilman E.R."/>
            <person name="Heiman D.I."/>
            <person name="Hepburn T.A."/>
            <person name="Howarth C."/>
            <person name="Jen D."/>
            <person name="Larson L."/>
            <person name="Lewis B."/>
            <person name="Mehta T."/>
            <person name="Park D."/>
            <person name="Pearson M."/>
            <person name="Richards J."/>
            <person name="Roberts A."/>
            <person name="Saif S."/>
            <person name="Shea T.D."/>
            <person name="Shenoy N."/>
            <person name="Sisk P."/>
            <person name="Stolte C."/>
            <person name="Sykes S.N."/>
            <person name="Thomson T."/>
            <person name="Walk T."/>
            <person name="White J."/>
            <person name="Yandava C."/>
            <person name="Straight P."/>
            <person name="Clardy J."/>
            <person name="Hung D."/>
            <person name="Kolter R."/>
            <person name="Mekalanos J."/>
            <person name="Walker S."/>
            <person name="Walsh C.T."/>
            <person name="Wieland-Brown L.C."/>
            <person name="Haas B."/>
            <person name="Nusbaum C."/>
            <person name="Birren B."/>
        </authorList>
    </citation>
    <scope>NUCLEOTIDE SEQUENCE [LARGE SCALE GENOMIC DNA]</scope>
    <source>
        <strain evidence="2 3">ATCC 53653</strain>
    </source>
</reference>
<organism evidence="2 3">
    <name type="scientific">Streptomyces himastatinicus ATCC 53653</name>
    <dbReference type="NCBI Taxonomy" id="457427"/>
    <lineage>
        <taxon>Bacteria</taxon>
        <taxon>Bacillati</taxon>
        <taxon>Actinomycetota</taxon>
        <taxon>Actinomycetes</taxon>
        <taxon>Kitasatosporales</taxon>
        <taxon>Streptomycetaceae</taxon>
        <taxon>Streptomyces</taxon>
        <taxon>Streptomyces violaceusniger group</taxon>
    </lineage>
</organism>
<dbReference type="HOGENOM" id="CLU_1077354_0_0_11"/>
<feature type="compositionally biased region" description="Basic and acidic residues" evidence="1">
    <location>
        <begin position="41"/>
        <end position="52"/>
    </location>
</feature>
<sequence>MGDRRIQQRAPVLTGPPATGARPVAGPPARASCGRTSRSSTSERRNQEQEHRHVTRIPDAVAVASLDTHRLIVTVPNEGPADIACNLPRPAAAHILRQLANSIEGPAGACDTALATAAPCPIHDAPVPRPTGLDPLLDAVAAKLPAHHAEAQQAPADWVAEVRDALAFNASAGHPALITVRDVLLDDAPRTPEQALAAALVLLAAHTRELSALARQHSDEYRDEHGVNRSTRGLLTGMDSVRKLLDRRADRLDEQAQR</sequence>
<gene>
    <name evidence="2" type="ORF">SSOG_01590</name>
</gene>